<dbReference type="AlphaFoldDB" id="A0AAD8M3N9"/>
<dbReference type="SMART" id="SM00271">
    <property type="entry name" value="DnaJ"/>
    <property type="match status" value="1"/>
</dbReference>
<feature type="domain" description="J" evidence="2">
    <location>
        <begin position="47"/>
        <end position="121"/>
    </location>
</feature>
<dbReference type="InterPro" id="IPR001623">
    <property type="entry name" value="DnaJ_domain"/>
</dbReference>
<keyword evidence="4" id="KW-1185">Reference proteome</keyword>
<comment type="caution">
    <text evidence="3">The sequence shown here is derived from an EMBL/GenBank/DDBJ whole genome shotgun (WGS) entry which is preliminary data.</text>
</comment>
<name>A0AAD8M3N9_9APIA</name>
<dbReference type="PRINTS" id="PR00625">
    <property type="entry name" value="JDOMAIN"/>
</dbReference>
<evidence type="ECO:0000313" key="4">
    <source>
        <dbReference type="Proteomes" id="UP001237642"/>
    </source>
</evidence>
<dbReference type="CDD" id="cd06257">
    <property type="entry name" value="DnaJ"/>
    <property type="match status" value="1"/>
</dbReference>
<protein>
    <submittedName>
        <fullName evidence="3">J domain-containing protein</fullName>
    </submittedName>
</protein>
<evidence type="ECO:0000256" key="1">
    <source>
        <dbReference type="SAM" id="Coils"/>
    </source>
</evidence>
<dbReference type="Proteomes" id="UP001237642">
    <property type="component" value="Unassembled WGS sequence"/>
</dbReference>
<dbReference type="SUPFAM" id="SSF46565">
    <property type="entry name" value="Chaperone J-domain"/>
    <property type="match status" value="1"/>
</dbReference>
<dbReference type="PANTHER" id="PTHR24074">
    <property type="entry name" value="CO-CHAPERONE PROTEIN DJLA"/>
    <property type="match status" value="1"/>
</dbReference>
<proteinExistence type="predicted"/>
<dbReference type="Gene3D" id="1.10.287.110">
    <property type="entry name" value="DnaJ domain"/>
    <property type="match status" value="1"/>
</dbReference>
<keyword evidence="1" id="KW-0175">Coiled coil</keyword>
<accession>A0AAD8M3N9</accession>
<dbReference type="PROSITE" id="PS50076">
    <property type="entry name" value="DNAJ_2"/>
    <property type="match status" value="1"/>
</dbReference>
<dbReference type="EMBL" id="JAUIZM010000011">
    <property type="protein sequence ID" value="KAK1358143.1"/>
    <property type="molecule type" value="Genomic_DNA"/>
</dbReference>
<sequence length="159" mass="18272">MAAVGGLIGGTVSCSSSTTCFQKDLTRKKRNNNKFRVNCLYSPVSSDPYKTLKIHPGASESEVKKAFRRLALQYHPDVCRGTNCGVQFHQINEAYEALMNRLREEEEAAENNERRMYGGDDEDDQMRGMYDPDWDMWEEWMGWEGAGIRDYSSHINPYI</sequence>
<dbReference type="Pfam" id="PF00226">
    <property type="entry name" value="DnaJ"/>
    <property type="match status" value="1"/>
</dbReference>
<evidence type="ECO:0000313" key="3">
    <source>
        <dbReference type="EMBL" id="KAK1358143.1"/>
    </source>
</evidence>
<organism evidence="3 4">
    <name type="scientific">Heracleum sosnowskyi</name>
    <dbReference type="NCBI Taxonomy" id="360622"/>
    <lineage>
        <taxon>Eukaryota</taxon>
        <taxon>Viridiplantae</taxon>
        <taxon>Streptophyta</taxon>
        <taxon>Embryophyta</taxon>
        <taxon>Tracheophyta</taxon>
        <taxon>Spermatophyta</taxon>
        <taxon>Magnoliopsida</taxon>
        <taxon>eudicotyledons</taxon>
        <taxon>Gunneridae</taxon>
        <taxon>Pentapetalae</taxon>
        <taxon>asterids</taxon>
        <taxon>campanulids</taxon>
        <taxon>Apiales</taxon>
        <taxon>Apiaceae</taxon>
        <taxon>Apioideae</taxon>
        <taxon>apioid superclade</taxon>
        <taxon>Tordylieae</taxon>
        <taxon>Tordyliinae</taxon>
        <taxon>Heracleum</taxon>
    </lineage>
</organism>
<reference evidence="3" key="1">
    <citation type="submission" date="2023-02" db="EMBL/GenBank/DDBJ databases">
        <title>Genome of toxic invasive species Heracleum sosnowskyi carries increased number of genes despite the absence of recent whole-genome duplications.</title>
        <authorList>
            <person name="Schelkunov M."/>
            <person name="Shtratnikova V."/>
            <person name="Makarenko M."/>
            <person name="Klepikova A."/>
            <person name="Omelchenko D."/>
            <person name="Novikova G."/>
            <person name="Obukhova E."/>
            <person name="Bogdanov V."/>
            <person name="Penin A."/>
            <person name="Logacheva M."/>
        </authorList>
    </citation>
    <scope>NUCLEOTIDE SEQUENCE</scope>
    <source>
        <strain evidence="3">Hsosn_3</strain>
        <tissue evidence="3">Leaf</tissue>
    </source>
</reference>
<dbReference type="InterPro" id="IPR050817">
    <property type="entry name" value="DjlA_DnaK_co-chaperone"/>
</dbReference>
<dbReference type="InterPro" id="IPR036869">
    <property type="entry name" value="J_dom_sf"/>
</dbReference>
<gene>
    <name evidence="3" type="ORF">POM88_051399</name>
</gene>
<reference evidence="3" key="2">
    <citation type="submission" date="2023-05" db="EMBL/GenBank/DDBJ databases">
        <authorList>
            <person name="Schelkunov M.I."/>
        </authorList>
    </citation>
    <scope>NUCLEOTIDE SEQUENCE</scope>
    <source>
        <strain evidence="3">Hsosn_3</strain>
        <tissue evidence="3">Leaf</tissue>
    </source>
</reference>
<evidence type="ECO:0000259" key="2">
    <source>
        <dbReference type="PROSITE" id="PS50076"/>
    </source>
</evidence>
<feature type="coiled-coil region" evidence="1">
    <location>
        <begin position="88"/>
        <end position="115"/>
    </location>
</feature>